<feature type="compositionally biased region" description="Pro residues" evidence="1">
    <location>
        <begin position="361"/>
        <end position="374"/>
    </location>
</feature>
<feature type="compositionally biased region" description="Basic and acidic residues" evidence="1">
    <location>
        <begin position="599"/>
        <end position="639"/>
    </location>
</feature>
<feature type="region of interest" description="Disordered" evidence="1">
    <location>
        <begin position="292"/>
        <end position="646"/>
    </location>
</feature>
<accession>A0ABS0HJM9</accession>
<dbReference type="SUPFAM" id="SSF110997">
    <property type="entry name" value="Sporulation related repeat"/>
    <property type="match status" value="1"/>
</dbReference>
<evidence type="ECO:0000313" key="4">
    <source>
        <dbReference type="EMBL" id="MBF9152455.1"/>
    </source>
</evidence>
<feature type="domain" description="SPOR" evidence="3">
    <location>
        <begin position="644"/>
        <end position="725"/>
    </location>
</feature>
<dbReference type="InterPro" id="IPR036680">
    <property type="entry name" value="SPOR-like_sf"/>
</dbReference>
<dbReference type="PROSITE" id="PS51724">
    <property type="entry name" value="SPOR"/>
    <property type="match status" value="1"/>
</dbReference>
<dbReference type="InterPro" id="IPR011990">
    <property type="entry name" value="TPR-like_helical_dom_sf"/>
</dbReference>
<feature type="chain" id="PRO_5047210530" evidence="2">
    <location>
        <begin position="34"/>
        <end position="736"/>
    </location>
</feature>
<reference evidence="4 5" key="1">
    <citation type="submission" date="2020-11" db="EMBL/GenBank/DDBJ databases">
        <title>The genome sequence of Novosphingobium sp. 1Y9A.</title>
        <authorList>
            <person name="Liu Y."/>
        </authorList>
    </citation>
    <scope>NUCLEOTIDE SEQUENCE [LARGE SCALE GENOMIC DNA]</scope>
    <source>
        <strain evidence="4 5">1Y9A</strain>
    </source>
</reference>
<dbReference type="Gene3D" id="1.25.40.10">
    <property type="entry name" value="Tetratricopeptide repeat domain"/>
    <property type="match status" value="1"/>
</dbReference>
<feature type="compositionally biased region" description="Basic and acidic residues" evidence="1">
    <location>
        <begin position="580"/>
        <end position="591"/>
    </location>
</feature>
<evidence type="ECO:0000256" key="1">
    <source>
        <dbReference type="SAM" id="MobiDB-lite"/>
    </source>
</evidence>
<feature type="compositionally biased region" description="Low complexity" evidence="1">
    <location>
        <begin position="412"/>
        <end position="428"/>
    </location>
</feature>
<feature type="compositionally biased region" description="Polar residues" evidence="1">
    <location>
        <begin position="49"/>
        <end position="58"/>
    </location>
</feature>
<comment type="caution">
    <text evidence="4">The sequence shown here is derived from an EMBL/GenBank/DDBJ whole genome shotgun (WGS) entry which is preliminary data.</text>
</comment>
<feature type="compositionally biased region" description="Polar residues" evidence="1">
    <location>
        <begin position="434"/>
        <end position="446"/>
    </location>
</feature>
<evidence type="ECO:0000259" key="3">
    <source>
        <dbReference type="PROSITE" id="PS51724"/>
    </source>
</evidence>
<protein>
    <submittedName>
        <fullName evidence="4">SPOR domain-containing protein</fullName>
    </submittedName>
</protein>
<dbReference type="SUPFAM" id="SSF48452">
    <property type="entry name" value="TPR-like"/>
    <property type="match status" value="1"/>
</dbReference>
<dbReference type="RefSeq" id="WP_196276765.1">
    <property type="nucleotide sequence ID" value="NZ_JADQDC010000012.1"/>
</dbReference>
<dbReference type="EMBL" id="JADQDC010000012">
    <property type="protein sequence ID" value="MBF9152455.1"/>
    <property type="molecule type" value="Genomic_DNA"/>
</dbReference>
<feature type="compositionally biased region" description="Pro residues" evidence="1">
    <location>
        <begin position="501"/>
        <end position="511"/>
    </location>
</feature>
<name>A0ABS0HJM9_9SPHN</name>
<evidence type="ECO:0000313" key="5">
    <source>
        <dbReference type="Proteomes" id="UP000600799"/>
    </source>
</evidence>
<feature type="region of interest" description="Disordered" evidence="1">
    <location>
        <begin position="33"/>
        <end position="58"/>
    </location>
</feature>
<evidence type="ECO:0000256" key="2">
    <source>
        <dbReference type="SAM" id="SignalP"/>
    </source>
</evidence>
<feature type="compositionally biased region" description="Low complexity" evidence="1">
    <location>
        <begin position="326"/>
        <end position="343"/>
    </location>
</feature>
<organism evidence="4 5">
    <name type="scientific">Novosphingobium jiangmenense</name>
    <dbReference type="NCBI Taxonomy" id="2791981"/>
    <lineage>
        <taxon>Bacteria</taxon>
        <taxon>Pseudomonadati</taxon>
        <taxon>Pseudomonadota</taxon>
        <taxon>Alphaproteobacteria</taxon>
        <taxon>Sphingomonadales</taxon>
        <taxon>Sphingomonadaceae</taxon>
        <taxon>Novosphingobium</taxon>
    </lineage>
</organism>
<keyword evidence="2" id="KW-0732">Signal</keyword>
<dbReference type="Pfam" id="PF05036">
    <property type="entry name" value="SPOR"/>
    <property type="match status" value="1"/>
</dbReference>
<dbReference type="Proteomes" id="UP000600799">
    <property type="component" value="Unassembled WGS sequence"/>
</dbReference>
<dbReference type="InterPro" id="IPR007730">
    <property type="entry name" value="SPOR-like_dom"/>
</dbReference>
<proteinExistence type="predicted"/>
<keyword evidence="5" id="KW-1185">Reference proteome</keyword>
<sequence>MTNRLPIARLTGRTRLRLALALLLCASAPRALAQADDDPDGPATVSRPVVQSTTPSPSRELNAALARLASDPRNVSALFDAANAALKLGDSDAALGFLARADEVQPGNARTKALLGKAQLVAENPVEAIRAFDEAERAGADTFAMAADRALAYDLVGDNARAQRWYQVALSRGSDDEITRRYAMSLAISGDRRGAESLLAPLIEKQDRAAWRTRTFAMAVTGGPDEAVAIAYASMPQDLASGIAPYLRYMPRLTPAQQAAAANFGRFPRAADIGRDDPRVVQYAALNPRAPRSAEAGLIPTGAPLGPSSTSSEKPSREKRRRPGKSETAAAAVVVRPAVRTTPSGELPPVQTSANASPAPTSTPPAPVTPPVPRPAVLSALDVPPGTQRPTVPPIRSAQQAATPAVPARIVSTPTPTTTIAPSPNPIAKPGFQQDLTSPPVSTPAQVASATRPPVAPSAPASAPTTPAPTTTINQSGQALASASGFDLAKVGSGTNSASPAPVPSPTPPAASSPAVAKVTPPQPTPSPTPTQTAAASTPPPARDLASLFKSFAPPPEERAASVPAVDITRIAPKGAAKPAKADPRGERPDGPTDVSRVPAKEPEKPAAKEAVKLGKDGKPIRDPKQGAKDAKDVKDAKAKKAAPSHPSRIWVQVLTGANKDVMDNEWRRLVKEAPEVLRGRKPYLSPWRSNFRLLTGPFDSEADAQEFVTKLRKSGVSSYQWTSPAGQAVDTLSLK</sequence>
<feature type="compositionally biased region" description="Low complexity" evidence="1">
    <location>
        <begin position="448"/>
        <end position="472"/>
    </location>
</feature>
<feature type="signal peptide" evidence="2">
    <location>
        <begin position="1"/>
        <end position="33"/>
    </location>
</feature>
<gene>
    <name evidence="4" type="ORF">I2488_15720</name>
</gene>